<feature type="transmembrane region" description="Helical" evidence="1">
    <location>
        <begin position="21"/>
        <end position="47"/>
    </location>
</feature>
<comment type="caution">
    <text evidence="2">The sequence shown here is derived from an EMBL/GenBank/DDBJ whole genome shotgun (WGS) entry which is preliminary data.</text>
</comment>
<dbReference type="EMBL" id="MGJJ01000028">
    <property type="protein sequence ID" value="OGN04130.1"/>
    <property type="molecule type" value="Genomic_DNA"/>
</dbReference>
<keyword evidence="1" id="KW-0472">Membrane</keyword>
<dbReference type="InterPro" id="IPR023198">
    <property type="entry name" value="PGP-like_dom2"/>
</dbReference>
<protein>
    <submittedName>
        <fullName evidence="2">Uncharacterized protein</fullName>
    </submittedName>
</protein>
<dbReference type="AlphaFoldDB" id="A0A1F8EUX0"/>
<evidence type="ECO:0000313" key="3">
    <source>
        <dbReference type="Proteomes" id="UP000177419"/>
    </source>
</evidence>
<dbReference type="SFLD" id="SFLDS00003">
    <property type="entry name" value="Haloacid_Dehalogenase"/>
    <property type="match status" value="1"/>
</dbReference>
<name>A0A1F8EUX0_9BACT</name>
<dbReference type="Gene3D" id="1.10.150.240">
    <property type="entry name" value="Putative phosphatase, domain 2"/>
    <property type="match status" value="1"/>
</dbReference>
<proteinExistence type="predicted"/>
<dbReference type="InterPro" id="IPR050155">
    <property type="entry name" value="HAD-like_hydrolase_sf"/>
</dbReference>
<accession>A0A1F8EUX0</accession>
<dbReference type="SUPFAM" id="SSF56784">
    <property type="entry name" value="HAD-like"/>
    <property type="match status" value="1"/>
</dbReference>
<dbReference type="InterPro" id="IPR041492">
    <property type="entry name" value="HAD_2"/>
</dbReference>
<dbReference type="SFLD" id="SFLDG01129">
    <property type="entry name" value="C1.5:_HAD__Beta-PGM__Phosphata"/>
    <property type="match status" value="1"/>
</dbReference>
<dbReference type="Gene3D" id="3.40.50.1000">
    <property type="entry name" value="HAD superfamily/HAD-like"/>
    <property type="match status" value="1"/>
</dbReference>
<dbReference type="GO" id="GO:0008967">
    <property type="term" value="F:phosphoglycolate phosphatase activity"/>
    <property type="evidence" value="ECO:0007669"/>
    <property type="project" value="TreeGrafter"/>
</dbReference>
<dbReference type="Proteomes" id="UP000177419">
    <property type="component" value="Unassembled WGS sequence"/>
</dbReference>
<dbReference type="PANTHER" id="PTHR43434">
    <property type="entry name" value="PHOSPHOGLYCOLATE PHOSPHATASE"/>
    <property type="match status" value="1"/>
</dbReference>
<dbReference type="InterPro" id="IPR036412">
    <property type="entry name" value="HAD-like_sf"/>
</dbReference>
<dbReference type="InterPro" id="IPR023214">
    <property type="entry name" value="HAD_sf"/>
</dbReference>
<evidence type="ECO:0000313" key="2">
    <source>
        <dbReference type="EMBL" id="OGN04130.1"/>
    </source>
</evidence>
<keyword evidence="1" id="KW-0812">Transmembrane</keyword>
<dbReference type="STRING" id="1802669.A2746_01705"/>
<organism evidence="2 3">
    <name type="scientific">Candidatus Yanofskybacteria bacterium RIFCSPHIGHO2_01_FULL_44_22</name>
    <dbReference type="NCBI Taxonomy" id="1802669"/>
    <lineage>
        <taxon>Bacteria</taxon>
        <taxon>Candidatus Yanofskyibacteriota</taxon>
    </lineage>
</organism>
<evidence type="ECO:0000256" key="1">
    <source>
        <dbReference type="SAM" id="Phobius"/>
    </source>
</evidence>
<dbReference type="Pfam" id="PF13419">
    <property type="entry name" value="HAD_2"/>
    <property type="match status" value="1"/>
</dbReference>
<keyword evidence="1" id="KW-1133">Transmembrane helix</keyword>
<reference evidence="2 3" key="1">
    <citation type="journal article" date="2016" name="Nat. Commun.">
        <title>Thousands of microbial genomes shed light on interconnected biogeochemical processes in an aquifer system.</title>
        <authorList>
            <person name="Anantharaman K."/>
            <person name="Brown C.T."/>
            <person name="Hug L.A."/>
            <person name="Sharon I."/>
            <person name="Castelle C.J."/>
            <person name="Probst A.J."/>
            <person name="Thomas B.C."/>
            <person name="Singh A."/>
            <person name="Wilkins M.J."/>
            <person name="Karaoz U."/>
            <person name="Brodie E.L."/>
            <person name="Williams K.H."/>
            <person name="Hubbard S.S."/>
            <person name="Banfield J.F."/>
        </authorList>
    </citation>
    <scope>NUCLEOTIDE SEQUENCE [LARGE SCALE GENOMIC DNA]</scope>
</reference>
<gene>
    <name evidence="2" type="ORF">A2746_01705</name>
</gene>
<sequence>MCITSPVDITTRDVVISTLRVCLLFVQGLTVKYFFCYFYLALFQLILTRRSNLAALPKRGIILDLDNTILDSAGESCERVRYLADQCGLPVEPNLKEAVLNSWKKSSGSFAFVQSIWPEECTAKIVAFLNARITYDQIVPYNLFPGVKKALAVLQHFFYLSVLTNRSYAETLSQLQMNKIDKYFNFIGAPDGPIGSNARKPALASFQPLWREYKQINISKDNIFLIGDTVESDFRLARVCGLKFFAVISDIFTREEFLAAGVRPDCILDSVAELPALLVPSSK</sequence>
<dbReference type="PANTHER" id="PTHR43434:SF1">
    <property type="entry name" value="PHOSPHOGLYCOLATE PHOSPHATASE"/>
    <property type="match status" value="1"/>
</dbReference>
<dbReference type="GO" id="GO:0005829">
    <property type="term" value="C:cytosol"/>
    <property type="evidence" value="ECO:0007669"/>
    <property type="project" value="TreeGrafter"/>
</dbReference>
<dbReference type="GO" id="GO:0006281">
    <property type="term" value="P:DNA repair"/>
    <property type="evidence" value="ECO:0007669"/>
    <property type="project" value="TreeGrafter"/>
</dbReference>